<evidence type="ECO:0000256" key="3">
    <source>
        <dbReference type="ARBA" id="ARBA00022748"/>
    </source>
</evidence>
<feature type="transmembrane region" description="Helical" evidence="5">
    <location>
        <begin position="6"/>
        <end position="26"/>
    </location>
</feature>
<evidence type="ECO:0000313" key="7">
    <source>
        <dbReference type="EMBL" id="MCA2014785.1"/>
    </source>
</evidence>
<evidence type="ECO:0000256" key="2">
    <source>
        <dbReference type="ARBA" id="ARBA00022737"/>
    </source>
</evidence>
<feature type="domain" description="Cytochrome c-type biogenesis protein H TPR" evidence="6">
    <location>
        <begin position="120"/>
        <end position="276"/>
    </location>
</feature>
<comment type="subcellular location">
    <subcellularLocation>
        <location evidence="1">Cell envelope</location>
    </subcellularLocation>
</comment>
<keyword evidence="5" id="KW-0472">Membrane</keyword>
<feature type="transmembrane region" description="Helical" evidence="5">
    <location>
        <begin position="96"/>
        <end position="115"/>
    </location>
</feature>
<keyword evidence="4" id="KW-0802">TPR repeat</keyword>
<dbReference type="Proteomes" id="UP001199044">
    <property type="component" value="Unassembled WGS sequence"/>
</dbReference>
<proteinExistence type="predicted"/>
<organism evidence="7 8">
    <name type="scientific">Vibrio tritonius</name>
    <dbReference type="NCBI Taxonomy" id="1435069"/>
    <lineage>
        <taxon>Bacteria</taxon>
        <taxon>Pseudomonadati</taxon>
        <taxon>Pseudomonadota</taxon>
        <taxon>Gammaproteobacteria</taxon>
        <taxon>Vibrionales</taxon>
        <taxon>Vibrionaceae</taxon>
        <taxon>Vibrio</taxon>
    </lineage>
</organism>
<dbReference type="InterPro" id="IPR017560">
    <property type="entry name" value="Cyt_c_biogenesis_CcmI"/>
</dbReference>
<keyword evidence="5" id="KW-1133">Transmembrane helix</keyword>
<keyword evidence="2" id="KW-0677">Repeat</keyword>
<dbReference type="RefSeq" id="WP_225249367.1">
    <property type="nucleotide sequence ID" value="NZ_JAIWIU010000010.1"/>
</dbReference>
<dbReference type="InterPro" id="IPR011990">
    <property type="entry name" value="TPR-like_helical_dom_sf"/>
</dbReference>
<dbReference type="PANTHER" id="PTHR47870">
    <property type="entry name" value="CYTOCHROME C-TYPE BIOGENESIS PROTEIN CCMH"/>
    <property type="match status" value="1"/>
</dbReference>
<evidence type="ECO:0000256" key="4">
    <source>
        <dbReference type="ARBA" id="ARBA00022803"/>
    </source>
</evidence>
<dbReference type="InterPro" id="IPR051263">
    <property type="entry name" value="C-type_cytochrome_biogenesis"/>
</dbReference>
<sequence>MMLFWMGVAFLVLLALFCVWITWRFYQRRSMASTAREHLSAAFYQQRLDELKIESEQGLVFDEPRLVIDLKQSLLDDIPVERDNNQPMLPVVEKRLVFILSTAVLLLCAGMYTWVGGYHQVSHWQQVQHSTPALTQKLITSHGVLTPSDRQDLLLALRTRLADKPDDTTGWMMLGRVATVAQNNAIAIPAFAKAHDLSKQDDSITFAYGQSLILTSNSGLQQQGRDLLLPLLTKPSIAFNVLSLLAYDAFSQQKYGDAIAYWQKMQNAIPVDDKRYAKLVDNIAKAQQLLSDNNKSRGQ</sequence>
<accession>A0ABS7YGJ8</accession>
<protein>
    <submittedName>
        <fullName evidence="7">C-type cytochrome biogenesis protein CcmI</fullName>
    </submittedName>
</protein>
<evidence type="ECO:0000256" key="1">
    <source>
        <dbReference type="ARBA" id="ARBA00004196"/>
    </source>
</evidence>
<dbReference type="NCBIfam" id="TIGR03142">
    <property type="entry name" value="cytochro_ccmI"/>
    <property type="match status" value="1"/>
</dbReference>
<dbReference type="PANTHER" id="PTHR47870:SF1">
    <property type="entry name" value="CYTOCHROME C-TYPE BIOGENESIS PROTEIN CCMH"/>
    <property type="match status" value="1"/>
</dbReference>
<keyword evidence="3" id="KW-0201">Cytochrome c-type biogenesis</keyword>
<dbReference type="Pfam" id="PF23914">
    <property type="entry name" value="TPR_CcmH_CycH"/>
    <property type="match status" value="1"/>
</dbReference>
<gene>
    <name evidence="7" type="primary">ccmI</name>
    <name evidence="7" type="ORF">LDJ79_01600</name>
</gene>
<dbReference type="InterPro" id="IPR056413">
    <property type="entry name" value="TPR_CcmH_CycH"/>
</dbReference>
<dbReference type="Gene3D" id="1.25.40.10">
    <property type="entry name" value="Tetratricopeptide repeat domain"/>
    <property type="match status" value="1"/>
</dbReference>
<evidence type="ECO:0000259" key="6">
    <source>
        <dbReference type="Pfam" id="PF23914"/>
    </source>
</evidence>
<dbReference type="SUPFAM" id="SSF48452">
    <property type="entry name" value="TPR-like"/>
    <property type="match status" value="1"/>
</dbReference>
<name>A0ABS7YGJ8_9VIBR</name>
<comment type="caution">
    <text evidence="7">The sequence shown here is derived from an EMBL/GenBank/DDBJ whole genome shotgun (WGS) entry which is preliminary data.</text>
</comment>
<evidence type="ECO:0000256" key="5">
    <source>
        <dbReference type="SAM" id="Phobius"/>
    </source>
</evidence>
<keyword evidence="5" id="KW-0812">Transmembrane</keyword>
<dbReference type="EMBL" id="JAIWIU010000010">
    <property type="protein sequence ID" value="MCA2014785.1"/>
    <property type="molecule type" value="Genomic_DNA"/>
</dbReference>
<reference evidence="8" key="1">
    <citation type="submission" date="2023-07" db="EMBL/GenBank/DDBJ databases">
        <title>Molecular identification of indigenous halophilic bacteria isolated from red sea cost, biodegradation of synthetic dyes and assessment of degraded metabolite toxicity.</title>
        <authorList>
            <person name="Chaieb K."/>
            <person name="Altayb H.N."/>
        </authorList>
    </citation>
    <scope>NUCLEOTIDE SEQUENCE [LARGE SCALE GENOMIC DNA]</scope>
    <source>
        <strain evidence="8">K20</strain>
    </source>
</reference>
<evidence type="ECO:0000313" key="8">
    <source>
        <dbReference type="Proteomes" id="UP001199044"/>
    </source>
</evidence>
<keyword evidence="8" id="KW-1185">Reference proteome</keyword>